<evidence type="ECO:0000313" key="23">
    <source>
        <dbReference type="Proteomes" id="UP000184600"/>
    </source>
</evidence>
<dbReference type="InterPro" id="IPR004358">
    <property type="entry name" value="Sig_transdc_His_kin-like_C"/>
</dbReference>
<dbReference type="InterPro" id="IPR036641">
    <property type="entry name" value="HPT_dom_sf"/>
</dbReference>
<evidence type="ECO:0000256" key="16">
    <source>
        <dbReference type="PROSITE-ProRule" id="PRU00169"/>
    </source>
</evidence>
<evidence type="ECO:0000256" key="3">
    <source>
        <dbReference type="ARBA" id="ARBA00012438"/>
    </source>
</evidence>
<feature type="transmembrane region" description="Helical" evidence="17">
    <location>
        <begin position="197"/>
        <end position="217"/>
    </location>
</feature>
<keyword evidence="23" id="KW-1185">Reference proteome</keyword>
<dbReference type="STRING" id="1117707.VQ7734_00792"/>
<dbReference type="Pfam" id="PF01627">
    <property type="entry name" value="Hpt"/>
    <property type="match status" value="1"/>
</dbReference>
<reference evidence="23" key="1">
    <citation type="submission" date="2016-12" db="EMBL/GenBank/DDBJ databases">
        <authorList>
            <person name="Rodrigo-Torres L."/>
            <person name="Arahal R.D."/>
            <person name="Lucena T."/>
        </authorList>
    </citation>
    <scope>NUCLEOTIDE SEQUENCE [LARGE SCALE GENOMIC DNA]</scope>
</reference>
<evidence type="ECO:0000256" key="6">
    <source>
        <dbReference type="ARBA" id="ARBA00022679"/>
    </source>
</evidence>
<feature type="modified residue" description="Phosphohistidine" evidence="15">
    <location>
        <position position="737"/>
    </location>
</feature>
<evidence type="ECO:0000256" key="9">
    <source>
        <dbReference type="ARBA" id="ARBA00022777"/>
    </source>
</evidence>
<evidence type="ECO:0000256" key="1">
    <source>
        <dbReference type="ARBA" id="ARBA00000085"/>
    </source>
</evidence>
<evidence type="ECO:0000256" key="8">
    <source>
        <dbReference type="ARBA" id="ARBA00022741"/>
    </source>
</evidence>
<dbReference type="Gene3D" id="6.10.340.10">
    <property type="match status" value="1"/>
</dbReference>
<dbReference type="PRINTS" id="PR00344">
    <property type="entry name" value="BCTRLSENSOR"/>
</dbReference>
<dbReference type="SUPFAM" id="SSF55874">
    <property type="entry name" value="ATPase domain of HSP90 chaperone/DNA topoisomerase II/histidine kinase"/>
    <property type="match status" value="1"/>
</dbReference>
<dbReference type="InterPro" id="IPR005467">
    <property type="entry name" value="His_kinase_dom"/>
</dbReference>
<sequence>MIEMREPYAIKDVKRKTRQMSAKVMNNHDHSEQKQSLQTGRMMKFKTKTILGIALIEIILLVIIVISAMSFMTESAETQLIQRANTTANIFAKAVEKDILSFDLSSLDEVIKEVTASEDIVYIRIISYGKTLITSGDPKHLQQESTIDHSLHDVDDGIFDVRVDLKTNESTYGHIDIGFCNKSITAQITRARHSMTGIAIIEVLLVALFSFFIGHYLTKGLTKLTQAAKKLTQEGPGYQVTLNSTDELGEVADAFNQMSSSLAKSYDDLKIARHQAEDASQSKSLFLASMSHEIRTPLNGVLGLLSLIKETSLDKNQTQLVDTASQSGFFLMSVINDILDYTKMESNTLSLERKPFDLHQCIHQVVSSFRPSACQKSICLESTIAPSVPQWVSGDQYRVQQIMHNLIGNAVKFTRTGLIQVHIYADADDNSITLTGQVIDTGIGIEPAMIPLLFEEFTMADNTYSRTQEGSGLGLAICRKLCELMDGQIFAESQPGKGSTFTFQIQLGESDGKPTDQEAVMEIRPEWEHARILVAEDNKANQIVIENMFLHAGIHIEIAQNGLEAVEKVADNHFDLVFMDMSMPLMDGMQACQEIRAMADRQKAELPIIALTAHALHGDKERFIAAGLTDYLSKPVRLSQLLEKMALYLKEDEFGAGEITPPPVLPQSGPENLAAPLPHQPDGLVDDIIIQQVIADTSLEVLPVLIDHYVEECQQRVKKISCAIANKKAECLKFETHTLGSSALALGNRSLSELARQIEHLCIDGKEEEAYQAGATLPQLAADSIAALQQRKSMS</sequence>
<keyword evidence="6 22" id="KW-0808">Transferase</keyword>
<comment type="subcellular location">
    <subcellularLocation>
        <location evidence="2">Cell membrane</location>
        <topology evidence="2">Multi-pass membrane protein</topology>
    </subcellularLocation>
</comment>
<dbReference type="Pfam" id="PF02518">
    <property type="entry name" value="HATPase_c"/>
    <property type="match status" value="1"/>
</dbReference>
<evidence type="ECO:0000256" key="2">
    <source>
        <dbReference type="ARBA" id="ARBA00004651"/>
    </source>
</evidence>
<evidence type="ECO:0000259" key="18">
    <source>
        <dbReference type="PROSITE" id="PS50109"/>
    </source>
</evidence>
<evidence type="ECO:0000256" key="15">
    <source>
        <dbReference type="PROSITE-ProRule" id="PRU00110"/>
    </source>
</evidence>
<proteinExistence type="predicted"/>
<dbReference type="PANTHER" id="PTHR45339">
    <property type="entry name" value="HYBRID SIGNAL TRANSDUCTION HISTIDINE KINASE J"/>
    <property type="match status" value="1"/>
</dbReference>
<evidence type="ECO:0000313" key="22">
    <source>
        <dbReference type="EMBL" id="SHO55073.1"/>
    </source>
</evidence>
<dbReference type="SMART" id="SM00388">
    <property type="entry name" value="HisKA"/>
    <property type="match status" value="1"/>
</dbReference>
<feature type="modified residue" description="4-aspartylphosphate" evidence="16">
    <location>
        <position position="580"/>
    </location>
</feature>
<evidence type="ECO:0000256" key="17">
    <source>
        <dbReference type="SAM" id="Phobius"/>
    </source>
</evidence>
<keyword evidence="4" id="KW-1003">Cell membrane</keyword>
<evidence type="ECO:0000256" key="4">
    <source>
        <dbReference type="ARBA" id="ARBA00022475"/>
    </source>
</evidence>
<dbReference type="SUPFAM" id="SSF47384">
    <property type="entry name" value="Homodimeric domain of signal transducing histidine kinase"/>
    <property type="match status" value="1"/>
</dbReference>
<dbReference type="SMART" id="SM00448">
    <property type="entry name" value="REC"/>
    <property type="match status" value="1"/>
</dbReference>
<protein>
    <recommendedName>
        <fullName evidence="3">histidine kinase</fullName>
        <ecNumber evidence="3">2.7.13.3</ecNumber>
    </recommendedName>
</protein>
<dbReference type="SUPFAM" id="SSF47226">
    <property type="entry name" value="Histidine-containing phosphotransfer domain, HPT domain"/>
    <property type="match status" value="1"/>
</dbReference>
<dbReference type="GO" id="GO:0000155">
    <property type="term" value="F:phosphorelay sensor kinase activity"/>
    <property type="evidence" value="ECO:0007669"/>
    <property type="project" value="InterPro"/>
</dbReference>
<dbReference type="Pfam" id="PF00672">
    <property type="entry name" value="HAMP"/>
    <property type="match status" value="1"/>
</dbReference>
<keyword evidence="9 22" id="KW-0418">Kinase</keyword>
<dbReference type="SUPFAM" id="SSF52172">
    <property type="entry name" value="CheY-like"/>
    <property type="match status" value="1"/>
</dbReference>
<keyword evidence="14 17" id="KW-0472">Membrane</keyword>
<dbReference type="Gene3D" id="3.40.50.2300">
    <property type="match status" value="1"/>
</dbReference>
<dbReference type="PANTHER" id="PTHR45339:SF1">
    <property type="entry name" value="HYBRID SIGNAL TRANSDUCTION HISTIDINE KINASE J"/>
    <property type="match status" value="1"/>
</dbReference>
<feature type="domain" description="Histidine kinase" evidence="18">
    <location>
        <begin position="289"/>
        <end position="509"/>
    </location>
</feature>
<keyword evidence="7 17" id="KW-0812">Transmembrane</keyword>
<organism evidence="22 23">
    <name type="scientific">Vibrio quintilis</name>
    <dbReference type="NCBI Taxonomy" id="1117707"/>
    <lineage>
        <taxon>Bacteria</taxon>
        <taxon>Pseudomonadati</taxon>
        <taxon>Pseudomonadota</taxon>
        <taxon>Gammaproteobacteria</taxon>
        <taxon>Vibrionales</taxon>
        <taxon>Vibrionaceae</taxon>
        <taxon>Vibrio</taxon>
    </lineage>
</organism>
<keyword evidence="13" id="KW-0902">Two-component regulatory system</keyword>
<dbReference type="GO" id="GO:0005886">
    <property type="term" value="C:plasma membrane"/>
    <property type="evidence" value="ECO:0007669"/>
    <property type="project" value="UniProtKB-SubCell"/>
</dbReference>
<evidence type="ECO:0000256" key="12">
    <source>
        <dbReference type="ARBA" id="ARBA00022989"/>
    </source>
</evidence>
<evidence type="ECO:0000256" key="10">
    <source>
        <dbReference type="ARBA" id="ARBA00022801"/>
    </source>
</evidence>
<gene>
    <name evidence="22" type="primary">luxQ_1</name>
    <name evidence="22" type="ORF">VQ7734_00792</name>
</gene>
<dbReference type="SMART" id="SM00387">
    <property type="entry name" value="HATPase_c"/>
    <property type="match status" value="1"/>
</dbReference>
<evidence type="ECO:0000256" key="5">
    <source>
        <dbReference type="ARBA" id="ARBA00022553"/>
    </source>
</evidence>
<dbReference type="Gene3D" id="1.10.287.130">
    <property type="match status" value="1"/>
</dbReference>
<dbReference type="InterPro" id="IPR011006">
    <property type="entry name" value="CheY-like_superfamily"/>
</dbReference>
<keyword evidence="5 16" id="KW-0597">Phosphoprotein</keyword>
<dbReference type="Pfam" id="PF00512">
    <property type="entry name" value="HisKA"/>
    <property type="match status" value="1"/>
</dbReference>
<evidence type="ECO:0000256" key="13">
    <source>
        <dbReference type="ARBA" id="ARBA00023012"/>
    </source>
</evidence>
<keyword evidence="11" id="KW-0067">ATP-binding</keyword>
<dbReference type="Gene3D" id="1.20.120.160">
    <property type="entry name" value="HPT domain"/>
    <property type="match status" value="1"/>
</dbReference>
<dbReference type="InterPro" id="IPR036097">
    <property type="entry name" value="HisK_dim/P_sf"/>
</dbReference>
<dbReference type="InterPro" id="IPR003594">
    <property type="entry name" value="HATPase_dom"/>
</dbReference>
<dbReference type="CDD" id="cd17546">
    <property type="entry name" value="REC_hyHK_CKI1_RcsC-like"/>
    <property type="match status" value="1"/>
</dbReference>
<feature type="domain" description="HPt" evidence="21">
    <location>
        <begin position="698"/>
        <end position="795"/>
    </location>
</feature>
<dbReference type="PROSITE" id="PS50109">
    <property type="entry name" value="HIS_KIN"/>
    <property type="match status" value="1"/>
</dbReference>
<dbReference type="InterPro" id="IPR008207">
    <property type="entry name" value="Sig_transdc_His_kin_Hpt_dom"/>
</dbReference>
<dbReference type="SUPFAM" id="SSF158472">
    <property type="entry name" value="HAMP domain-like"/>
    <property type="match status" value="1"/>
</dbReference>
<dbReference type="CDD" id="cd06225">
    <property type="entry name" value="HAMP"/>
    <property type="match status" value="1"/>
</dbReference>
<keyword evidence="10" id="KW-0378">Hydrolase</keyword>
<dbReference type="AlphaFoldDB" id="A0A1M7YR17"/>
<dbReference type="FunFam" id="3.30.565.10:FF:000010">
    <property type="entry name" value="Sensor histidine kinase RcsC"/>
    <property type="match status" value="1"/>
</dbReference>
<dbReference type="InterPro" id="IPR036890">
    <property type="entry name" value="HATPase_C_sf"/>
</dbReference>
<keyword evidence="8" id="KW-0547">Nucleotide-binding</keyword>
<feature type="domain" description="Response regulatory" evidence="19">
    <location>
        <begin position="531"/>
        <end position="649"/>
    </location>
</feature>
<dbReference type="CDD" id="cd16922">
    <property type="entry name" value="HATPase_EvgS-ArcB-TorS-like"/>
    <property type="match status" value="1"/>
</dbReference>
<dbReference type="CDD" id="cd00082">
    <property type="entry name" value="HisKA"/>
    <property type="match status" value="1"/>
</dbReference>
<dbReference type="InterPro" id="IPR003661">
    <property type="entry name" value="HisK_dim/P_dom"/>
</dbReference>
<dbReference type="InterPro" id="IPR003660">
    <property type="entry name" value="HAMP_dom"/>
</dbReference>
<keyword evidence="12 17" id="KW-1133">Transmembrane helix</keyword>
<evidence type="ECO:0000259" key="21">
    <source>
        <dbReference type="PROSITE" id="PS50894"/>
    </source>
</evidence>
<evidence type="ECO:0000259" key="19">
    <source>
        <dbReference type="PROSITE" id="PS50110"/>
    </source>
</evidence>
<evidence type="ECO:0000256" key="14">
    <source>
        <dbReference type="ARBA" id="ARBA00023136"/>
    </source>
</evidence>
<dbReference type="PROSITE" id="PS50110">
    <property type="entry name" value="RESPONSE_REGULATORY"/>
    <property type="match status" value="1"/>
</dbReference>
<dbReference type="SMART" id="SM00304">
    <property type="entry name" value="HAMP"/>
    <property type="match status" value="1"/>
</dbReference>
<dbReference type="FunFam" id="1.10.287.130:FF:000004">
    <property type="entry name" value="Ethylene receptor 1"/>
    <property type="match status" value="1"/>
</dbReference>
<accession>A0A1M7YR17</accession>
<dbReference type="GO" id="GO:0016787">
    <property type="term" value="F:hydrolase activity"/>
    <property type="evidence" value="ECO:0007669"/>
    <property type="project" value="UniProtKB-KW"/>
</dbReference>
<dbReference type="Proteomes" id="UP000184600">
    <property type="component" value="Unassembled WGS sequence"/>
</dbReference>
<dbReference type="InterPro" id="IPR001789">
    <property type="entry name" value="Sig_transdc_resp-reg_receiver"/>
</dbReference>
<dbReference type="EC" id="2.7.13.3" evidence="3"/>
<evidence type="ECO:0000259" key="20">
    <source>
        <dbReference type="PROSITE" id="PS50885"/>
    </source>
</evidence>
<dbReference type="Pfam" id="PF00072">
    <property type="entry name" value="Response_reg"/>
    <property type="match status" value="1"/>
</dbReference>
<name>A0A1M7YR17_9VIBR</name>
<feature type="transmembrane region" description="Helical" evidence="17">
    <location>
        <begin position="50"/>
        <end position="73"/>
    </location>
</feature>
<dbReference type="EMBL" id="FRFG01000011">
    <property type="protein sequence ID" value="SHO55073.1"/>
    <property type="molecule type" value="Genomic_DNA"/>
</dbReference>
<evidence type="ECO:0000256" key="11">
    <source>
        <dbReference type="ARBA" id="ARBA00022840"/>
    </source>
</evidence>
<dbReference type="Gene3D" id="3.30.565.10">
    <property type="entry name" value="Histidine kinase-like ATPase, C-terminal domain"/>
    <property type="match status" value="1"/>
</dbReference>
<comment type="catalytic activity">
    <reaction evidence="1">
        <text>ATP + protein L-histidine = ADP + protein N-phospho-L-histidine.</text>
        <dbReference type="EC" id="2.7.13.3"/>
    </reaction>
</comment>
<evidence type="ECO:0000256" key="7">
    <source>
        <dbReference type="ARBA" id="ARBA00022692"/>
    </source>
</evidence>
<dbReference type="GO" id="GO:0005524">
    <property type="term" value="F:ATP binding"/>
    <property type="evidence" value="ECO:0007669"/>
    <property type="project" value="UniProtKB-KW"/>
</dbReference>
<dbReference type="PROSITE" id="PS50894">
    <property type="entry name" value="HPT"/>
    <property type="match status" value="1"/>
</dbReference>
<dbReference type="PROSITE" id="PS50885">
    <property type="entry name" value="HAMP"/>
    <property type="match status" value="1"/>
</dbReference>
<feature type="domain" description="HAMP" evidence="20">
    <location>
        <begin position="215"/>
        <end position="267"/>
    </location>
</feature>